<dbReference type="VEuPathDB" id="MicrosporidiaDB:M153_1890000188"/>
<reference evidence="3 4" key="1">
    <citation type="submission" date="2015-07" db="EMBL/GenBank/DDBJ databases">
        <title>The genome of Pseudoloma neurophilia, a relevant intracellular parasite of the zebrafish.</title>
        <authorList>
            <person name="Ndikumana S."/>
            <person name="Pelin A."/>
            <person name="Sanders J."/>
            <person name="Corradi N."/>
        </authorList>
    </citation>
    <scope>NUCLEOTIDE SEQUENCE [LARGE SCALE GENOMIC DNA]</scope>
    <source>
        <strain evidence="3 4">MK1</strain>
    </source>
</reference>
<organism evidence="3 4">
    <name type="scientific">Pseudoloma neurophilia</name>
    <dbReference type="NCBI Taxonomy" id="146866"/>
    <lineage>
        <taxon>Eukaryota</taxon>
        <taxon>Fungi</taxon>
        <taxon>Fungi incertae sedis</taxon>
        <taxon>Microsporidia</taxon>
        <taxon>Pseudoloma</taxon>
    </lineage>
</organism>
<accession>A0A0R0M3M1</accession>
<comment type="caution">
    <text evidence="3">The sequence shown here is derived from an EMBL/GenBank/DDBJ whole genome shotgun (WGS) entry which is preliminary data.</text>
</comment>
<dbReference type="PANTHER" id="PTHR47027:SF20">
    <property type="entry name" value="REVERSE TRANSCRIPTASE-LIKE PROTEIN WITH RNA-DIRECTED DNA POLYMERASE DOMAIN"/>
    <property type="match status" value="1"/>
</dbReference>
<keyword evidence="3" id="KW-0695">RNA-directed DNA polymerase</keyword>
<evidence type="ECO:0000313" key="3">
    <source>
        <dbReference type="EMBL" id="KRH92971.1"/>
    </source>
</evidence>
<dbReference type="GO" id="GO:0004519">
    <property type="term" value="F:endonuclease activity"/>
    <property type="evidence" value="ECO:0007669"/>
    <property type="project" value="UniProtKB-KW"/>
</dbReference>
<keyword evidence="4" id="KW-1185">Reference proteome</keyword>
<proteinExistence type="predicted"/>
<evidence type="ECO:0000256" key="1">
    <source>
        <dbReference type="SAM" id="MobiDB-lite"/>
    </source>
</evidence>
<dbReference type="GO" id="GO:0003964">
    <property type="term" value="F:RNA-directed DNA polymerase activity"/>
    <property type="evidence" value="ECO:0007669"/>
    <property type="project" value="UniProtKB-KW"/>
</dbReference>
<keyword evidence="3" id="KW-0808">Transferase</keyword>
<gene>
    <name evidence="3" type="ORF">M153_1890000188</name>
</gene>
<feature type="compositionally biased region" description="Polar residues" evidence="1">
    <location>
        <begin position="465"/>
        <end position="480"/>
    </location>
</feature>
<evidence type="ECO:0000313" key="4">
    <source>
        <dbReference type="Proteomes" id="UP000051530"/>
    </source>
</evidence>
<feature type="domain" description="Reverse transcriptase" evidence="2">
    <location>
        <begin position="37"/>
        <end position="135"/>
    </location>
</feature>
<sequence>MTIESKMLTIGSLLMTIESKMLTIGSLLMTIESKMLTRMAINDLLDGLRGVSVPGTSEPCKGLLFADDAVLLCENEGDLGCALLTIREWCEQWKMQVNVGKCGWMSFGGDSHDEPVIKYGEETVPHVHEYVYLGVLFSESLQMEEMIRRNAEKGRRAVIAHSGLLTDPNVPLFIKLLVTRTVIKPILTFGSELWGMASVRVTPLQRILAMAYRMVLRTGKALNLHRLDKQLGVAGIAETAAAMRARAIEKWCEARTWVAELIRRPASHRKATWVSGSLRWKRRYVEPMGRESSRQAIADLFDARDEQGDHTVHGGWLREKAVGCNGFWVSMSDWHPELRRGIAALARIRTGCFMTGRALACKRVLPPIYLRVCPICGEGEPEDVEHLLLRCPRWSVQRQNYLATATDAGANILPTTIGGLLGGELDERYRANRAGGPSMGERKVLETVRFLTEVVPLRARILSDRTGSAPDTSWNQSPRGTVTLGE</sequence>
<dbReference type="InterPro" id="IPR000477">
    <property type="entry name" value="RT_dom"/>
</dbReference>
<dbReference type="AlphaFoldDB" id="A0A0R0M3M1"/>
<evidence type="ECO:0000259" key="2">
    <source>
        <dbReference type="Pfam" id="PF00078"/>
    </source>
</evidence>
<protein>
    <submittedName>
        <fullName evidence="3">Putative endonuclease-reverse transcriptase</fullName>
    </submittedName>
</protein>
<dbReference type="Proteomes" id="UP000051530">
    <property type="component" value="Unassembled WGS sequence"/>
</dbReference>
<feature type="region of interest" description="Disordered" evidence="1">
    <location>
        <begin position="465"/>
        <end position="486"/>
    </location>
</feature>
<keyword evidence="3" id="KW-0548">Nucleotidyltransferase</keyword>
<keyword evidence="3" id="KW-0378">Hydrolase</keyword>
<keyword evidence="3" id="KW-0540">Nuclease</keyword>
<dbReference type="Pfam" id="PF00078">
    <property type="entry name" value="RVT_1"/>
    <property type="match status" value="1"/>
</dbReference>
<keyword evidence="3" id="KW-0255">Endonuclease</keyword>
<dbReference type="PANTHER" id="PTHR47027">
    <property type="entry name" value="REVERSE TRANSCRIPTASE DOMAIN-CONTAINING PROTEIN"/>
    <property type="match status" value="1"/>
</dbReference>
<dbReference type="OrthoDB" id="5534248at2759"/>
<dbReference type="EMBL" id="LGUB01000556">
    <property type="protein sequence ID" value="KRH92971.1"/>
    <property type="molecule type" value="Genomic_DNA"/>
</dbReference>
<name>A0A0R0M3M1_9MICR</name>